<dbReference type="InterPro" id="IPR011009">
    <property type="entry name" value="Kinase-like_dom_sf"/>
</dbReference>
<dbReference type="InterPro" id="IPR008271">
    <property type="entry name" value="Ser/Thr_kinase_AS"/>
</dbReference>
<dbReference type="EMBL" id="CP036279">
    <property type="protein sequence ID" value="QDU59830.1"/>
    <property type="molecule type" value="Genomic_DNA"/>
</dbReference>
<dbReference type="PROSITE" id="PS00108">
    <property type="entry name" value="PROTEIN_KINASE_ST"/>
    <property type="match status" value="1"/>
</dbReference>
<dbReference type="Gene3D" id="2.160.20.10">
    <property type="entry name" value="Single-stranded right-handed beta-helix, Pectin lyase-like"/>
    <property type="match status" value="1"/>
</dbReference>
<dbReference type="SMART" id="SM00710">
    <property type="entry name" value="PbH1"/>
    <property type="match status" value="4"/>
</dbReference>
<dbReference type="EC" id="2.7.11.1" evidence="12"/>
<dbReference type="FunFam" id="3.30.200.20:FF:000035">
    <property type="entry name" value="Serine/threonine protein kinase Stk1"/>
    <property type="match status" value="1"/>
</dbReference>
<dbReference type="PANTHER" id="PTHR43289:SF6">
    <property type="entry name" value="SERINE_THREONINE-PROTEIN KINASE NEKL-3"/>
    <property type="match status" value="1"/>
</dbReference>
<keyword evidence="2 12" id="KW-0808">Transferase</keyword>
<dbReference type="InterPro" id="IPR039448">
    <property type="entry name" value="Beta_helix"/>
</dbReference>
<dbReference type="Proteomes" id="UP000317093">
    <property type="component" value="Chromosome"/>
</dbReference>
<evidence type="ECO:0000256" key="9">
    <source>
        <dbReference type="SAM" id="MobiDB-lite"/>
    </source>
</evidence>
<dbReference type="SUPFAM" id="SSF56112">
    <property type="entry name" value="Protein kinase-like (PK-like)"/>
    <property type="match status" value="1"/>
</dbReference>
<dbReference type="SMART" id="SM00220">
    <property type="entry name" value="S_TKc"/>
    <property type="match status" value="1"/>
</dbReference>
<keyword evidence="5 8" id="KW-0067">ATP-binding</keyword>
<organism evidence="12 13">
    <name type="scientific">Kolteria novifilia</name>
    <dbReference type="NCBI Taxonomy" id="2527975"/>
    <lineage>
        <taxon>Bacteria</taxon>
        <taxon>Pseudomonadati</taxon>
        <taxon>Planctomycetota</taxon>
        <taxon>Planctomycetia</taxon>
        <taxon>Kolteriales</taxon>
        <taxon>Kolteriaceae</taxon>
        <taxon>Kolteria</taxon>
    </lineage>
</organism>
<keyword evidence="10" id="KW-0472">Membrane</keyword>
<comment type="catalytic activity">
    <reaction evidence="6">
        <text>L-threonyl-[protein] + ATP = O-phospho-L-threonyl-[protein] + ADP + H(+)</text>
        <dbReference type="Rhea" id="RHEA:46608"/>
        <dbReference type="Rhea" id="RHEA-COMP:11060"/>
        <dbReference type="Rhea" id="RHEA-COMP:11605"/>
        <dbReference type="ChEBI" id="CHEBI:15378"/>
        <dbReference type="ChEBI" id="CHEBI:30013"/>
        <dbReference type="ChEBI" id="CHEBI:30616"/>
        <dbReference type="ChEBI" id="CHEBI:61977"/>
        <dbReference type="ChEBI" id="CHEBI:456216"/>
        <dbReference type="EC" id="2.7.11.1"/>
    </reaction>
</comment>
<evidence type="ECO:0000256" key="8">
    <source>
        <dbReference type="PROSITE-ProRule" id="PRU10141"/>
    </source>
</evidence>
<dbReference type="RefSeq" id="WP_145254734.1">
    <property type="nucleotide sequence ID" value="NZ_CP036279.1"/>
</dbReference>
<feature type="transmembrane region" description="Helical" evidence="10">
    <location>
        <begin position="482"/>
        <end position="504"/>
    </location>
</feature>
<dbReference type="Pfam" id="PF13229">
    <property type="entry name" value="Beta_helix"/>
    <property type="match status" value="1"/>
</dbReference>
<protein>
    <submittedName>
        <fullName evidence="12">Serine/threonine-protein kinase PknB</fullName>
        <ecNumber evidence="12">2.7.11.1</ecNumber>
    </submittedName>
</protein>
<keyword evidence="1" id="KW-0723">Serine/threonine-protein kinase</keyword>
<feature type="compositionally biased region" description="Polar residues" evidence="9">
    <location>
        <begin position="443"/>
        <end position="456"/>
    </location>
</feature>
<accession>A0A518AYQ8</accession>
<dbReference type="SUPFAM" id="SSF51126">
    <property type="entry name" value="Pectin lyase-like"/>
    <property type="match status" value="1"/>
</dbReference>
<dbReference type="GO" id="GO:0005524">
    <property type="term" value="F:ATP binding"/>
    <property type="evidence" value="ECO:0007669"/>
    <property type="project" value="UniProtKB-UniRule"/>
</dbReference>
<feature type="compositionally biased region" description="Basic and acidic residues" evidence="9">
    <location>
        <begin position="519"/>
        <end position="530"/>
    </location>
</feature>
<dbReference type="InterPro" id="IPR006626">
    <property type="entry name" value="PbH1"/>
</dbReference>
<evidence type="ECO:0000256" key="1">
    <source>
        <dbReference type="ARBA" id="ARBA00022527"/>
    </source>
</evidence>
<keyword evidence="3 8" id="KW-0547">Nucleotide-binding</keyword>
<dbReference type="OrthoDB" id="6111975at2"/>
<keyword evidence="10" id="KW-1133">Transmembrane helix</keyword>
<dbReference type="PROSITE" id="PS00107">
    <property type="entry name" value="PROTEIN_KINASE_ATP"/>
    <property type="match status" value="1"/>
</dbReference>
<proteinExistence type="predicted"/>
<dbReference type="GO" id="GO:0004674">
    <property type="term" value="F:protein serine/threonine kinase activity"/>
    <property type="evidence" value="ECO:0007669"/>
    <property type="project" value="UniProtKB-KW"/>
</dbReference>
<evidence type="ECO:0000256" key="2">
    <source>
        <dbReference type="ARBA" id="ARBA00022679"/>
    </source>
</evidence>
<evidence type="ECO:0000256" key="7">
    <source>
        <dbReference type="ARBA" id="ARBA00048679"/>
    </source>
</evidence>
<feature type="region of interest" description="Disordered" evidence="9">
    <location>
        <begin position="338"/>
        <end position="396"/>
    </location>
</feature>
<feature type="binding site" evidence="8">
    <location>
        <position position="102"/>
    </location>
    <ligand>
        <name>ATP</name>
        <dbReference type="ChEBI" id="CHEBI:30616"/>
    </ligand>
</feature>
<dbReference type="PROSITE" id="PS50011">
    <property type="entry name" value="PROTEIN_KINASE_DOM"/>
    <property type="match status" value="1"/>
</dbReference>
<evidence type="ECO:0000256" key="10">
    <source>
        <dbReference type="SAM" id="Phobius"/>
    </source>
</evidence>
<dbReference type="CDD" id="cd14014">
    <property type="entry name" value="STKc_PknB_like"/>
    <property type="match status" value="1"/>
</dbReference>
<evidence type="ECO:0000259" key="11">
    <source>
        <dbReference type="PROSITE" id="PS50011"/>
    </source>
</evidence>
<feature type="region of interest" description="Disordered" evidence="9">
    <location>
        <begin position="426"/>
        <end position="468"/>
    </location>
</feature>
<dbReference type="InterPro" id="IPR012334">
    <property type="entry name" value="Pectin_lyas_fold"/>
</dbReference>
<evidence type="ECO:0000256" key="6">
    <source>
        <dbReference type="ARBA" id="ARBA00047899"/>
    </source>
</evidence>
<keyword evidence="10" id="KW-0812">Transmembrane</keyword>
<evidence type="ECO:0000313" key="12">
    <source>
        <dbReference type="EMBL" id="QDU59830.1"/>
    </source>
</evidence>
<dbReference type="KEGG" id="knv:Pan216_06630"/>
<feature type="region of interest" description="Disordered" evidence="9">
    <location>
        <begin position="510"/>
        <end position="530"/>
    </location>
</feature>
<dbReference type="Pfam" id="PF00069">
    <property type="entry name" value="Pkinase"/>
    <property type="match status" value="1"/>
</dbReference>
<dbReference type="AlphaFoldDB" id="A0A518AYQ8"/>
<dbReference type="Gene3D" id="1.10.510.10">
    <property type="entry name" value="Transferase(Phosphotransferase) domain 1"/>
    <property type="match status" value="1"/>
</dbReference>
<comment type="catalytic activity">
    <reaction evidence="7">
        <text>L-seryl-[protein] + ATP = O-phospho-L-seryl-[protein] + ADP + H(+)</text>
        <dbReference type="Rhea" id="RHEA:17989"/>
        <dbReference type="Rhea" id="RHEA-COMP:9863"/>
        <dbReference type="Rhea" id="RHEA-COMP:11604"/>
        <dbReference type="ChEBI" id="CHEBI:15378"/>
        <dbReference type="ChEBI" id="CHEBI:29999"/>
        <dbReference type="ChEBI" id="CHEBI:30616"/>
        <dbReference type="ChEBI" id="CHEBI:83421"/>
        <dbReference type="ChEBI" id="CHEBI:456216"/>
        <dbReference type="EC" id="2.7.11.1"/>
    </reaction>
</comment>
<dbReference type="InterPro" id="IPR017441">
    <property type="entry name" value="Protein_kinase_ATP_BS"/>
</dbReference>
<dbReference type="InterPro" id="IPR011050">
    <property type="entry name" value="Pectin_lyase_fold/virulence"/>
</dbReference>
<dbReference type="GO" id="GO:0106310">
    <property type="term" value="F:protein serine kinase activity"/>
    <property type="evidence" value="ECO:0007669"/>
    <property type="project" value="RHEA"/>
</dbReference>
<evidence type="ECO:0000313" key="13">
    <source>
        <dbReference type="Proteomes" id="UP000317093"/>
    </source>
</evidence>
<feature type="domain" description="Protein kinase" evidence="11">
    <location>
        <begin position="73"/>
        <end position="339"/>
    </location>
</feature>
<reference evidence="12 13" key="1">
    <citation type="submission" date="2019-02" db="EMBL/GenBank/DDBJ databases">
        <title>Deep-cultivation of Planctomycetes and their phenomic and genomic characterization uncovers novel biology.</title>
        <authorList>
            <person name="Wiegand S."/>
            <person name="Jogler M."/>
            <person name="Boedeker C."/>
            <person name="Pinto D."/>
            <person name="Vollmers J."/>
            <person name="Rivas-Marin E."/>
            <person name="Kohn T."/>
            <person name="Peeters S.H."/>
            <person name="Heuer A."/>
            <person name="Rast P."/>
            <person name="Oberbeckmann S."/>
            <person name="Bunk B."/>
            <person name="Jeske O."/>
            <person name="Meyerdierks A."/>
            <person name="Storesund J.E."/>
            <person name="Kallscheuer N."/>
            <person name="Luecker S."/>
            <person name="Lage O.M."/>
            <person name="Pohl T."/>
            <person name="Merkel B.J."/>
            <person name="Hornburger P."/>
            <person name="Mueller R.-W."/>
            <person name="Bruemmer F."/>
            <person name="Labrenz M."/>
            <person name="Spormann A.M."/>
            <person name="Op den Camp H."/>
            <person name="Overmann J."/>
            <person name="Amann R."/>
            <person name="Jetten M.S.M."/>
            <person name="Mascher T."/>
            <person name="Medema M.H."/>
            <person name="Devos D.P."/>
            <person name="Kaster A.-K."/>
            <person name="Ovreas L."/>
            <person name="Rohde M."/>
            <person name="Galperin M.Y."/>
            <person name="Jogler C."/>
        </authorList>
    </citation>
    <scope>NUCLEOTIDE SEQUENCE [LARGE SCALE GENOMIC DNA]</scope>
    <source>
        <strain evidence="12 13">Pan216</strain>
    </source>
</reference>
<gene>
    <name evidence="12" type="primary">pknB_2</name>
    <name evidence="12" type="ORF">Pan216_06630</name>
</gene>
<dbReference type="PANTHER" id="PTHR43289">
    <property type="entry name" value="MITOGEN-ACTIVATED PROTEIN KINASE KINASE KINASE 20-RELATED"/>
    <property type="match status" value="1"/>
</dbReference>
<evidence type="ECO:0000256" key="4">
    <source>
        <dbReference type="ARBA" id="ARBA00022777"/>
    </source>
</evidence>
<evidence type="ECO:0000256" key="5">
    <source>
        <dbReference type="ARBA" id="ARBA00022840"/>
    </source>
</evidence>
<dbReference type="Gene3D" id="3.30.200.20">
    <property type="entry name" value="Phosphorylase Kinase, domain 1"/>
    <property type="match status" value="1"/>
</dbReference>
<keyword evidence="4 12" id="KW-0418">Kinase</keyword>
<evidence type="ECO:0000256" key="3">
    <source>
        <dbReference type="ARBA" id="ARBA00022741"/>
    </source>
</evidence>
<name>A0A518AYQ8_9BACT</name>
<keyword evidence="13" id="KW-1185">Reference proteome</keyword>
<dbReference type="InterPro" id="IPR000719">
    <property type="entry name" value="Prot_kinase_dom"/>
</dbReference>
<sequence length="799" mass="86157">MPAPKNASDLIPLLERSRLLDAQSLRQVRERLTKTDKKPPEIMAELVKDGTVTKFQADQLLAGRHKGFFVGKYKILNLIGSGGMGRVYLAEHTIMRRQVALKVLPKTKGEDKSAILRFQREARAVAALNHPNIVQAYDIDEDAGLHYIVMEFVAGYSVQEIIRNDGPIGWEKATEYICQSCAGLQHAHEAGLVHRDIKPGNLLVDSQGSVKLLDLGLAVFFEEKDKDSITRAFDENVLGTADYLAPEQALDSHNVDIRADIYSLAGTYYFMLTGQPPFPDGTIAQKLLWHQSKDPRPIKELVPDLPDPLVEVFNRMMSKKAADRYQTPQDVIEALRPHLPNFGSRGDDSSFDDVPVARPSAGVATASADDEGGSYAWSASERPAASTGVADPAHAKTEADVQTLFSSDAEEGSADQLLEAISDDSMKLRGGSQSGRSVDQIANAPSNSGLSGSPSTLRPMDASDTESSALAMPATPMWKRPIVLIGSGVALVLALVVVGVFFLLPSGSTEPDQPVVTDATKDDPSGKPKVEPSEVLVAASDKIQELPWLIADITKPNTLIRLQGGGNMDDQLQLTREFAENIKGLTITSAGSPVTLGCRSGFGSKNPVVVINNAEDVTLENVILDGGGIEGPVLEVKGSVQGLRIRNVTIRNFAGTAIRISSARGRPNNLAILENITIEANGDEAKGIVFSGSGAAPTEYLTIKNSSIDNNYRFGVVVGQKVRDVVFDDITFDQRNRNLMGRIGIHLTAGGTDWSKVTIRNCYFKNMEYDIRASSAATGTDAIVQKENSSFGVSVPTAR</sequence>